<dbReference type="InterPro" id="IPR004625">
    <property type="entry name" value="PyrdxlKinase"/>
</dbReference>
<dbReference type="CDD" id="cd01173">
    <property type="entry name" value="pyridoxal_pyridoxamine_kinase"/>
    <property type="match status" value="1"/>
</dbReference>
<accession>A0AAV6V9C4</accession>
<evidence type="ECO:0000256" key="14">
    <source>
        <dbReference type="ARBA" id="ARBA00048524"/>
    </source>
</evidence>
<comment type="caution">
    <text evidence="16">The sequence shown here is derived from an EMBL/GenBank/DDBJ whole genome shotgun (WGS) entry which is preliminary data.</text>
</comment>
<dbReference type="AlphaFoldDB" id="A0AAV6V9C4"/>
<dbReference type="GO" id="GO:0005524">
    <property type="term" value="F:ATP binding"/>
    <property type="evidence" value="ECO:0007669"/>
    <property type="project" value="UniProtKB-KW"/>
</dbReference>
<organism evidence="16 17">
    <name type="scientific">Oedothorax gibbosus</name>
    <dbReference type="NCBI Taxonomy" id="931172"/>
    <lineage>
        <taxon>Eukaryota</taxon>
        <taxon>Metazoa</taxon>
        <taxon>Ecdysozoa</taxon>
        <taxon>Arthropoda</taxon>
        <taxon>Chelicerata</taxon>
        <taxon>Arachnida</taxon>
        <taxon>Araneae</taxon>
        <taxon>Araneomorphae</taxon>
        <taxon>Entelegynae</taxon>
        <taxon>Araneoidea</taxon>
        <taxon>Linyphiidae</taxon>
        <taxon>Erigoninae</taxon>
        <taxon>Oedothorax</taxon>
    </lineage>
</organism>
<evidence type="ECO:0000256" key="6">
    <source>
        <dbReference type="ARBA" id="ARBA00018134"/>
    </source>
</evidence>
<dbReference type="GO" id="GO:0005829">
    <property type="term" value="C:cytosol"/>
    <property type="evidence" value="ECO:0007669"/>
    <property type="project" value="TreeGrafter"/>
</dbReference>
<evidence type="ECO:0000256" key="12">
    <source>
        <dbReference type="ARBA" id="ARBA00047310"/>
    </source>
</evidence>
<comment type="catalytic activity">
    <reaction evidence="12">
        <text>pyridoxamine + ATP = pyridoxamine 5'-phosphate + ADP + H(+)</text>
        <dbReference type="Rhea" id="RHEA:25104"/>
        <dbReference type="ChEBI" id="CHEBI:15378"/>
        <dbReference type="ChEBI" id="CHEBI:30616"/>
        <dbReference type="ChEBI" id="CHEBI:57761"/>
        <dbReference type="ChEBI" id="CHEBI:58451"/>
        <dbReference type="ChEBI" id="CHEBI:456216"/>
        <dbReference type="EC" id="2.7.1.35"/>
    </reaction>
    <physiologicalReaction direction="left-to-right" evidence="12">
        <dbReference type="Rhea" id="RHEA:25105"/>
    </physiologicalReaction>
</comment>
<name>A0AAV6V9C4_9ARAC</name>
<dbReference type="Pfam" id="PF08543">
    <property type="entry name" value="Phos_pyr_kin"/>
    <property type="match status" value="1"/>
</dbReference>
<comment type="catalytic activity">
    <reaction evidence="13">
        <text>pyridoxal + ATP = pyridoxal 5'-phosphate + ADP + H(+)</text>
        <dbReference type="Rhea" id="RHEA:10224"/>
        <dbReference type="ChEBI" id="CHEBI:15378"/>
        <dbReference type="ChEBI" id="CHEBI:17310"/>
        <dbReference type="ChEBI" id="CHEBI:30616"/>
        <dbReference type="ChEBI" id="CHEBI:456216"/>
        <dbReference type="ChEBI" id="CHEBI:597326"/>
        <dbReference type="EC" id="2.7.1.35"/>
    </reaction>
    <physiologicalReaction direction="left-to-right" evidence="13">
        <dbReference type="Rhea" id="RHEA:10225"/>
    </physiologicalReaction>
</comment>
<dbReference type="GO" id="GO:0009443">
    <property type="term" value="P:pyridoxal 5'-phosphate salvage"/>
    <property type="evidence" value="ECO:0007669"/>
    <property type="project" value="InterPro"/>
</dbReference>
<evidence type="ECO:0000256" key="1">
    <source>
        <dbReference type="ARBA" id="ARBA00004750"/>
    </source>
</evidence>
<evidence type="ECO:0000259" key="15">
    <source>
        <dbReference type="Pfam" id="PF08543"/>
    </source>
</evidence>
<evidence type="ECO:0000256" key="3">
    <source>
        <dbReference type="ARBA" id="ARBA00005210"/>
    </source>
</evidence>
<dbReference type="InterPro" id="IPR029056">
    <property type="entry name" value="Ribokinase-like"/>
</dbReference>
<dbReference type="EMBL" id="JAFNEN010000127">
    <property type="protein sequence ID" value="KAG8193227.1"/>
    <property type="molecule type" value="Genomic_DNA"/>
</dbReference>
<comment type="catalytic activity">
    <reaction evidence="14">
        <text>pyridoxine + ATP = pyridoxine 5'-phosphate + ADP + H(+)</text>
        <dbReference type="Rhea" id="RHEA:25108"/>
        <dbReference type="ChEBI" id="CHEBI:15378"/>
        <dbReference type="ChEBI" id="CHEBI:16709"/>
        <dbReference type="ChEBI" id="CHEBI:30616"/>
        <dbReference type="ChEBI" id="CHEBI:58589"/>
        <dbReference type="ChEBI" id="CHEBI:456216"/>
        <dbReference type="EC" id="2.7.1.35"/>
    </reaction>
    <physiologicalReaction direction="left-to-right" evidence="14">
        <dbReference type="Rhea" id="RHEA:25109"/>
    </physiologicalReaction>
</comment>
<proteinExistence type="inferred from homology"/>
<dbReference type="Proteomes" id="UP000827092">
    <property type="component" value="Unassembled WGS sequence"/>
</dbReference>
<evidence type="ECO:0000256" key="13">
    <source>
        <dbReference type="ARBA" id="ARBA00047377"/>
    </source>
</evidence>
<evidence type="ECO:0000256" key="4">
    <source>
        <dbReference type="ARBA" id="ARBA00008805"/>
    </source>
</evidence>
<evidence type="ECO:0000256" key="7">
    <source>
        <dbReference type="ARBA" id="ARBA00022679"/>
    </source>
</evidence>
<keyword evidence="10" id="KW-0067">ATP-binding</keyword>
<dbReference type="InterPro" id="IPR013749">
    <property type="entry name" value="PM/HMP-P_kinase-1"/>
</dbReference>
<comment type="pathway">
    <text evidence="2">Cofactor metabolism; pyridoxal 5'-phosphate salvage; pyridoxine 5'-phosphate from pyridoxine: step 1/1.</text>
</comment>
<dbReference type="Gene3D" id="3.40.1190.20">
    <property type="match status" value="1"/>
</dbReference>
<evidence type="ECO:0000313" key="16">
    <source>
        <dbReference type="EMBL" id="KAG8193227.1"/>
    </source>
</evidence>
<keyword evidence="8" id="KW-0547">Nucleotide-binding</keyword>
<feature type="domain" description="Pyridoxamine kinase/Phosphomethylpyrimidine kinase" evidence="15">
    <location>
        <begin position="93"/>
        <end position="247"/>
    </location>
</feature>
<evidence type="ECO:0000256" key="2">
    <source>
        <dbReference type="ARBA" id="ARBA00004835"/>
    </source>
</evidence>
<keyword evidence="7" id="KW-0808">Transferase</keyword>
<dbReference type="GO" id="GO:0008478">
    <property type="term" value="F:pyridoxal kinase activity"/>
    <property type="evidence" value="ECO:0007669"/>
    <property type="project" value="UniProtKB-EC"/>
</dbReference>
<keyword evidence="17" id="KW-1185">Reference proteome</keyword>
<comment type="pathway">
    <text evidence="3">Cofactor metabolism; pyridoxal 5'-phosphate salvage; pyridoxal 5'-phosphate from pyridoxal: step 1/1.</text>
</comment>
<dbReference type="SUPFAM" id="SSF53613">
    <property type="entry name" value="Ribokinase-like"/>
    <property type="match status" value="1"/>
</dbReference>
<evidence type="ECO:0000313" key="17">
    <source>
        <dbReference type="Proteomes" id="UP000827092"/>
    </source>
</evidence>
<protein>
    <recommendedName>
        <fullName evidence="6">Pyridoxal kinase</fullName>
        <ecNumber evidence="5">2.7.1.35</ecNumber>
    </recommendedName>
    <alternativeName>
        <fullName evidence="11">Pyridoxine kinase</fullName>
    </alternativeName>
</protein>
<sequence>MEDQSHRVLSIQSHVVSGYVGNKSACFPLQLLGFEVDFINSVQLCNHTGYKHIKGQILKSEELEELYNGLKTNGLLKYTHVLTGYVGNVTFLTKLVEIVKDLKEKNPGLFYVCDPVLGDNGQLYVPKELLPVYRDTVIPISDLITPNQYEAELLSGIAIKSKDDISKTTDYFHGKGVKIVVLSSVQLQSEEKLILFGSSIASNPKTLVSMEIPKLPSSFTGGGDLFSALLLAWMTKTKGDLRASCEKTINSMQCVLMRTLEYASGQGDPTSPASLELKLIQSKKDIEAPPNNLKCNLL</sequence>
<evidence type="ECO:0000256" key="10">
    <source>
        <dbReference type="ARBA" id="ARBA00022840"/>
    </source>
</evidence>
<comment type="pathway">
    <text evidence="1">Cofactor metabolism; pyridoxal 5'-phosphate salvage; pyridoxamine 5'-phosphate from pyridoxamine: step 1/1.</text>
</comment>
<dbReference type="PANTHER" id="PTHR10534:SF2">
    <property type="entry name" value="PYRIDOXAL KINASE"/>
    <property type="match status" value="1"/>
</dbReference>
<gene>
    <name evidence="16" type="ORF">JTE90_005574</name>
</gene>
<dbReference type="EC" id="2.7.1.35" evidence="5"/>
<evidence type="ECO:0000256" key="5">
    <source>
        <dbReference type="ARBA" id="ARBA00012104"/>
    </source>
</evidence>
<evidence type="ECO:0000256" key="9">
    <source>
        <dbReference type="ARBA" id="ARBA00022777"/>
    </source>
</evidence>
<reference evidence="16 17" key="1">
    <citation type="journal article" date="2022" name="Nat. Ecol. Evol.">
        <title>A masculinizing supergene underlies an exaggerated male reproductive morph in a spider.</title>
        <authorList>
            <person name="Hendrickx F."/>
            <person name="De Corte Z."/>
            <person name="Sonet G."/>
            <person name="Van Belleghem S.M."/>
            <person name="Kostlbacher S."/>
            <person name="Vangestel C."/>
        </authorList>
    </citation>
    <scope>NUCLEOTIDE SEQUENCE [LARGE SCALE GENOMIC DNA]</scope>
    <source>
        <strain evidence="16">W744_W776</strain>
    </source>
</reference>
<evidence type="ECO:0000256" key="11">
    <source>
        <dbReference type="ARBA" id="ARBA00032808"/>
    </source>
</evidence>
<evidence type="ECO:0000256" key="8">
    <source>
        <dbReference type="ARBA" id="ARBA00022741"/>
    </source>
</evidence>
<comment type="similarity">
    <text evidence="4">Belongs to the pyridoxine kinase family.</text>
</comment>
<dbReference type="NCBIfam" id="TIGR00687">
    <property type="entry name" value="pyridox_kin"/>
    <property type="match status" value="1"/>
</dbReference>
<dbReference type="PANTHER" id="PTHR10534">
    <property type="entry name" value="PYRIDOXAL KINASE"/>
    <property type="match status" value="1"/>
</dbReference>
<keyword evidence="9" id="KW-0418">Kinase</keyword>